<dbReference type="Proteomes" id="UP000621670">
    <property type="component" value="Unassembled WGS sequence"/>
</dbReference>
<keyword evidence="1" id="KW-0732">Signal</keyword>
<evidence type="ECO:0000313" key="3">
    <source>
        <dbReference type="Proteomes" id="UP000621670"/>
    </source>
</evidence>
<evidence type="ECO:0000256" key="1">
    <source>
        <dbReference type="SAM" id="SignalP"/>
    </source>
</evidence>
<organism evidence="2 3">
    <name type="scientific">Flavobacterium turcicum</name>
    <dbReference type="NCBI Taxonomy" id="2764718"/>
    <lineage>
        <taxon>Bacteria</taxon>
        <taxon>Pseudomonadati</taxon>
        <taxon>Bacteroidota</taxon>
        <taxon>Flavobacteriia</taxon>
        <taxon>Flavobacteriales</taxon>
        <taxon>Flavobacteriaceae</taxon>
        <taxon>Flavobacterium</taxon>
    </lineage>
</organism>
<keyword evidence="3" id="KW-1185">Reference proteome</keyword>
<evidence type="ECO:0000313" key="2">
    <source>
        <dbReference type="EMBL" id="MBC5862760.1"/>
    </source>
</evidence>
<dbReference type="RefSeq" id="WP_166133934.1">
    <property type="nucleotide sequence ID" value="NZ_JAAOBY010000002.1"/>
</dbReference>
<sequence>MKTIKTNILLALLSMLTTAMSCSDDDLNTNGNDVAAIVSIVNQGTWAVSYYYDTDHEETNGFAGFTFTFEGNNTVTATNGTNTYKGTWSVTDENSNDDSPDDLDFNLAFTSPAQFLEISDDWEIIEKSATVLKLKDVSGGNGGTDFLTFTKK</sequence>
<proteinExistence type="predicted"/>
<gene>
    <name evidence="2" type="ORF">H8R26_04940</name>
</gene>
<protein>
    <recommendedName>
        <fullName evidence="4">Lipocalin-like domain-containing protein</fullName>
    </recommendedName>
</protein>
<evidence type="ECO:0008006" key="4">
    <source>
        <dbReference type="Google" id="ProtNLM"/>
    </source>
</evidence>
<feature type="chain" id="PRO_5047091427" description="Lipocalin-like domain-containing protein" evidence="1">
    <location>
        <begin position="22"/>
        <end position="152"/>
    </location>
</feature>
<dbReference type="PROSITE" id="PS51257">
    <property type="entry name" value="PROKAR_LIPOPROTEIN"/>
    <property type="match status" value="1"/>
</dbReference>
<accession>A0ABR7JE29</accession>
<name>A0ABR7JE29_9FLAO</name>
<comment type="caution">
    <text evidence="2">The sequence shown here is derived from an EMBL/GenBank/DDBJ whole genome shotgun (WGS) entry which is preliminary data.</text>
</comment>
<dbReference type="EMBL" id="JACRUM010000002">
    <property type="protein sequence ID" value="MBC5862760.1"/>
    <property type="molecule type" value="Genomic_DNA"/>
</dbReference>
<reference evidence="2 3" key="1">
    <citation type="submission" date="2020-08" db="EMBL/GenBank/DDBJ databases">
        <title>Description of novel Flavobacterium F-400 isolate.</title>
        <authorList>
            <person name="Saticioglu I."/>
            <person name="Duman M."/>
            <person name="Altun S."/>
        </authorList>
    </citation>
    <scope>NUCLEOTIDE SEQUENCE [LARGE SCALE GENOMIC DNA]</scope>
    <source>
        <strain evidence="2 3">F-400</strain>
    </source>
</reference>
<feature type="signal peptide" evidence="1">
    <location>
        <begin position="1"/>
        <end position="21"/>
    </location>
</feature>